<feature type="transmembrane region" description="Helical" evidence="8">
    <location>
        <begin position="165"/>
        <end position="188"/>
    </location>
</feature>
<dbReference type="InterPro" id="IPR050794">
    <property type="entry name" value="CPA2_transporter"/>
</dbReference>
<dbReference type="PANTHER" id="PTHR32468:SF0">
    <property type="entry name" value="K(+)_H(+) ANTIPORTER 1"/>
    <property type="match status" value="1"/>
</dbReference>
<feature type="transmembrane region" description="Helical" evidence="8">
    <location>
        <begin position="67"/>
        <end position="86"/>
    </location>
</feature>
<dbReference type="GO" id="GO:0015297">
    <property type="term" value="F:antiporter activity"/>
    <property type="evidence" value="ECO:0007669"/>
    <property type="project" value="InterPro"/>
</dbReference>
<feature type="transmembrane region" description="Helical" evidence="8">
    <location>
        <begin position="6"/>
        <end position="27"/>
    </location>
</feature>
<dbReference type="PANTHER" id="PTHR32468">
    <property type="entry name" value="CATION/H + ANTIPORTER"/>
    <property type="match status" value="1"/>
</dbReference>
<evidence type="ECO:0000256" key="1">
    <source>
        <dbReference type="ARBA" id="ARBA00004141"/>
    </source>
</evidence>
<evidence type="ECO:0000256" key="4">
    <source>
        <dbReference type="ARBA" id="ARBA00022989"/>
    </source>
</evidence>
<keyword evidence="6 8" id="KW-0472">Membrane</keyword>
<dbReference type="GO" id="GO:0016020">
    <property type="term" value="C:membrane"/>
    <property type="evidence" value="ECO:0007669"/>
    <property type="project" value="UniProtKB-SubCell"/>
</dbReference>
<keyword evidence="11" id="KW-1185">Reference proteome</keyword>
<sequence>MTEFQVAILLLDVAVIVLVAKVVGRLAQALGQPAVIGEIIAGIAVGPTLFNGAVASTVFPVEVRPHLTSLADVGLVLFMFLVGLEFDHDRLRGSGRVAGATALGAMLLPFGLGSLLALHLAGNHRTGDLLGFVLFFGAAMSITAFPVLARILVDRGMSRTLIGSIALSAAAVCDLVAWTSLALVQAIVNGVADHWMVFLVAPFAALLFFVVRPWLGRLLRHGDKLTTGHFAIVLACLFASAAVTQLLGLHFVFGAFLFGLAMPRKSADRTRADLTHRIQMGTVLLLPIYFFVAGFKVDLSQMGTTGLAELGLILVTAIVGKFVGGFAGARSQGLSTRQSAVLGTLMNTRGLTELIALGVGLQIGVLNSSLYSLMVVMAVVTTAMSGPLLQWLRGPENRDPIDQDPQNSAAPSIARDGE</sequence>
<evidence type="ECO:0000313" key="10">
    <source>
        <dbReference type="EMBL" id="MBF8184499.1"/>
    </source>
</evidence>
<gene>
    <name evidence="10" type="ORF">ITP53_01805</name>
</gene>
<feature type="transmembrane region" description="Helical" evidence="8">
    <location>
        <begin position="278"/>
        <end position="295"/>
    </location>
</feature>
<evidence type="ECO:0000256" key="8">
    <source>
        <dbReference type="SAM" id="Phobius"/>
    </source>
</evidence>
<feature type="transmembrane region" description="Helical" evidence="8">
    <location>
        <begin position="307"/>
        <end position="329"/>
    </location>
</feature>
<dbReference type="InterPro" id="IPR006153">
    <property type="entry name" value="Cation/H_exchanger_TM"/>
</dbReference>
<dbReference type="Pfam" id="PF00999">
    <property type="entry name" value="Na_H_Exchanger"/>
    <property type="match status" value="1"/>
</dbReference>
<feature type="transmembrane region" description="Helical" evidence="8">
    <location>
        <begin position="98"/>
        <end position="120"/>
    </location>
</feature>
<proteinExistence type="predicted"/>
<comment type="caution">
    <text evidence="10">The sequence shown here is derived from an EMBL/GenBank/DDBJ whole genome shotgun (WGS) entry which is preliminary data.</text>
</comment>
<evidence type="ECO:0000256" key="2">
    <source>
        <dbReference type="ARBA" id="ARBA00022448"/>
    </source>
</evidence>
<protein>
    <submittedName>
        <fullName evidence="10">Cation:proton antiporter</fullName>
    </submittedName>
</protein>
<keyword evidence="3 8" id="KW-0812">Transmembrane</keyword>
<dbReference type="EMBL" id="JADOGI010000003">
    <property type="protein sequence ID" value="MBF8184499.1"/>
    <property type="molecule type" value="Genomic_DNA"/>
</dbReference>
<organism evidence="10 11">
    <name type="scientific">Nonomuraea cypriaca</name>
    <dbReference type="NCBI Taxonomy" id="1187855"/>
    <lineage>
        <taxon>Bacteria</taxon>
        <taxon>Bacillati</taxon>
        <taxon>Actinomycetota</taxon>
        <taxon>Actinomycetes</taxon>
        <taxon>Streptosporangiales</taxon>
        <taxon>Streptosporangiaceae</taxon>
        <taxon>Nonomuraea</taxon>
    </lineage>
</organism>
<dbReference type="AlphaFoldDB" id="A0A931A6W4"/>
<reference evidence="10" key="1">
    <citation type="submission" date="2020-11" db="EMBL/GenBank/DDBJ databases">
        <title>Whole-genome analyses of Nonomuraea sp. K274.</title>
        <authorList>
            <person name="Veyisoglu A."/>
        </authorList>
    </citation>
    <scope>NUCLEOTIDE SEQUENCE</scope>
    <source>
        <strain evidence="10">K274</strain>
    </source>
</reference>
<feature type="transmembrane region" description="Helical" evidence="8">
    <location>
        <begin position="232"/>
        <end position="258"/>
    </location>
</feature>
<keyword evidence="5" id="KW-0406">Ion transport</keyword>
<evidence type="ECO:0000256" key="7">
    <source>
        <dbReference type="SAM" id="MobiDB-lite"/>
    </source>
</evidence>
<accession>A0A931A6W4</accession>
<evidence type="ECO:0000256" key="6">
    <source>
        <dbReference type="ARBA" id="ARBA00023136"/>
    </source>
</evidence>
<keyword evidence="4 8" id="KW-1133">Transmembrane helix</keyword>
<name>A0A931A6W4_9ACTN</name>
<evidence type="ECO:0000313" key="11">
    <source>
        <dbReference type="Proteomes" id="UP000605361"/>
    </source>
</evidence>
<feature type="transmembrane region" description="Helical" evidence="8">
    <location>
        <begin position="132"/>
        <end position="153"/>
    </location>
</feature>
<dbReference type="Proteomes" id="UP000605361">
    <property type="component" value="Unassembled WGS sequence"/>
</dbReference>
<feature type="transmembrane region" description="Helical" evidence="8">
    <location>
        <begin position="194"/>
        <end position="211"/>
    </location>
</feature>
<feature type="transmembrane region" description="Helical" evidence="8">
    <location>
        <begin position="39"/>
        <end position="61"/>
    </location>
</feature>
<keyword evidence="2" id="KW-0813">Transport</keyword>
<comment type="subcellular location">
    <subcellularLocation>
        <location evidence="1">Membrane</location>
        <topology evidence="1">Multi-pass membrane protein</topology>
    </subcellularLocation>
</comment>
<feature type="domain" description="Cation/H+ exchanger transmembrane" evidence="9">
    <location>
        <begin position="17"/>
        <end position="392"/>
    </location>
</feature>
<dbReference type="GO" id="GO:1902600">
    <property type="term" value="P:proton transmembrane transport"/>
    <property type="evidence" value="ECO:0007669"/>
    <property type="project" value="InterPro"/>
</dbReference>
<feature type="region of interest" description="Disordered" evidence="7">
    <location>
        <begin position="395"/>
        <end position="418"/>
    </location>
</feature>
<dbReference type="InterPro" id="IPR038770">
    <property type="entry name" value="Na+/solute_symporter_sf"/>
</dbReference>
<dbReference type="RefSeq" id="WP_195893490.1">
    <property type="nucleotide sequence ID" value="NZ_JADOGI010000003.1"/>
</dbReference>
<evidence type="ECO:0000256" key="3">
    <source>
        <dbReference type="ARBA" id="ARBA00022692"/>
    </source>
</evidence>
<dbReference type="Gene3D" id="1.20.1530.20">
    <property type="match status" value="1"/>
</dbReference>
<evidence type="ECO:0000256" key="5">
    <source>
        <dbReference type="ARBA" id="ARBA00023065"/>
    </source>
</evidence>
<evidence type="ECO:0000259" key="9">
    <source>
        <dbReference type="Pfam" id="PF00999"/>
    </source>
</evidence>